<reference evidence="2" key="1">
    <citation type="submission" date="2016-10" db="EMBL/GenBank/DDBJ databases">
        <authorList>
            <person name="Varghese N."/>
            <person name="Submissions S."/>
        </authorList>
    </citation>
    <scope>NUCLEOTIDE SEQUENCE [LARGE SCALE GENOMIC DNA]</scope>
    <source>
        <strain evidence="2">DSM 18609</strain>
    </source>
</reference>
<protein>
    <submittedName>
        <fullName evidence="1">Uncharacterized protein</fullName>
    </submittedName>
</protein>
<dbReference type="EMBL" id="FMZH01000007">
    <property type="protein sequence ID" value="SDD70465.1"/>
    <property type="molecule type" value="Genomic_DNA"/>
</dbReference>
<keyword evidence="2" id="KW-1185">Reference proteome</keyword>
<evidence type="ECO:0000313" key="2">
    <source>
        <dbReference type="Proteomes" id="UP000199455"/>
    </source>
</evidence>
<accession>A0A1G6WZP1</accession>
<proteinExistence type="predicted"/>
<dbReference type="AlphaFoldDB" id="A0A1G6WZP1"/>
<name>A0A1G6WZP1_9SPHI</name>
<organism evidence="1 2">
    <name type="scientific">Pedobacter soli</name>
    <dbReference type="NCBI Taxonomy" id="390242"/>
    <lineage>
        <taxon>Bacteria</taxon>
        <taxon>Pseudomonadati</taxon>
        <taxon>Bacteroidota</taxon>
        <taxon>Sphingobacteriia</taxon>
        <taxon>Sphingobacteriales</taxon>
        <taxon>Sphingobacteriaceae</taxon>
        <taxon>Pedobacter</taxon>
    </lineage>
</organism>
<gene>
    <name evidence="1" type="ORF">SAMN04488024_107153</name>
</gene>
<sequence length="379" mass="44965">MVYEFIFFEEHFHHLITKTTFPKNFSTESSKSLDKEYSRLIRVFRDIAVLGKKKKKIITYFNFHQKNLIILIDKVYQQSEAQKSNQGRKTILPLLEQLITKMIAFLEWTQKMFPKFFNANEKLPKIILLTELEKIEAKIRLVIDELKKRKFRDEFSGLMKVIGDTKLITNYREIAYWHATWNIIYCRLIAHDIRDEFGILKVMIENGMNHSEFYRFTKNFISQEVEKKPTLDEQISSICGFRKEIRLLFGKTNSKQFSEYPEIKKMLKNFIKEELLMLRAMEFVNHGLAEAGIMNANYKVSFSVKQLAFFVHLQMETGIIIWQRAKFAHQYIARHFSTVERDSISEKSVRNAHYNHAGEDIKKVIAKLGEMLALAQERY</sequence>
<dbReference type="RefSeq" id="WP_090770381.1">
    <property type="nucleotide sequence ID" value="NZ_FMZH01000007.1"/>
</dbReference>
<dbReference type="Proteomes" id="UP000199455">
    <property type="component" value="Unassembled WGS sequence"/>
</dbReference>
<evidence type="ECO:0000313" key="1">
    <source>
        <dbReference type="EMBL" id="SDD70465.1"/>
    </source>
</evidence>